<keyword evidence="1" id="KW-0732">Signal</keyword>
<evidence type="ECO:0000313" key="3">
    <source>
        <dbReference type="Proteomes" id="UP001499938"/>
    </source>
</evidence>
<evidence type="ECO:0000256" key="1">
    <source>
        <dbReference type="SAM" id="SignalP"/>
    </source>
</evidence>
<dbReference type="Proteomes" id="UP001499938">
    <property type="component" value="Unassembled WGS sequence"/>
</dbReference>
<keyword evidence="3" id="KW-1185">Reference proteome</keyword>
<dbReference type="SUPFAM" id="SSF50998">
    <property type="entry name" value="Quinoprotein alcohol dehydrogenase-like"/>
    <property type="match status" value="1"/>
</dbReference>
<feature type="signal peptide" evidence="1">
    <location>
        <begin position="1"/>
        <end position="19"/>
    </location>
</feature>
<dbReference type="RefSeq" id="WP_344088638.1">
    <property type="nucleotide sequence ID" value="NZ_BAAAPO010000062.1"/>
</dbReference>
<organism evidence="2 3">
    <name type="scientific">Nostocoides veronense</name>
    <dbReference type="NCBI Taxonomy" id="330836"/>
    <lineage>
        <taxon>Bacteria</taxon>
        <taxon>Bacillati</taxon>
        <taxon>Actinomycetota</taxon>
        <taxon>Actinomycetes</taxon>
        <taxon>Micrococcales</taxon>
        <taxon>Intrasporangiaceae</taxon>
        <taxon>Nostocoides</taxon>
    </lineage>
</organism>
<gene>
    <name evidence="2" type="ORF">GCM10009811_34860</name>
</gene>
<name>A0ABP4YDF4_9MICO</name>
<dbReference type="InterPro" id="IPR011047">
    <property type="entry name" value="Quinoprotein_ADH-like_sf"/>
</dbReference>
<reference evidence="3" key="1">
    <citation type="journal article" date="2019" name="Int. J. Syst. Evol. Microbiol.">
        <title>The Global Catalogue of Microorganisms (GCM) 10K type strain sequencing project: providing services to taxonomists for standard genome sequencing and annotation.</title>
        <authorList>
            <consortium name="The Broad Institute Genomics Platform"/>
            <consortium name="The Broad Institute Genome Sequencing Center for Infectious Disease"/>
            <person name="Wu L."/>
            <person name="Ma J."/>
        </authorList>
    </citation>
    <scope>NUCLEOTIDE SEQUENCE [LARGE SCALE GENOMIC DNA]</scope>
    <source>
        <strain evidence="3">JCM 15592</strain>
    </source>
</reference>
<feature type="chain" id="PRO_5046217878" description="Lipoprotein" evidence="1">
    <location>
        <begin position="20"/>
        <end position="371"/>
    </location>
</feature>
<dbReference type="EMBL" id="BAAAPO010000062">
    <property type="protein sequence ID" value="GAA1808654.1"/>
    <property type="molecule type" value="Genomic_DNA"/>
</dbReference>
<proteinExistence type="predicted"/>
<dbReference type="PROSITE" id="PS51257">
    <property type="entry name" value="PROKAR_LIPOPROTEIN"/>
    <property type="match status" value="1"/>
</dbReference>
<accession>A0ABP4YDF4</accession>
<evidence type="ECO:0000313" key="2">
    <source>
        <dbReference type="EMBL" id="GAA1808654.1"/>
    </source>
</evidence>
<sequence>MHRAITAALAALLAAPLLAACSTSGQADAAAAACPSAPIVAWSSEDAAPSRFVAQVQDTEAVVATAKIKGLYPGQVNGQRVGDHVFMLSVGDVRKDQAHVVDFSLTDCTATPIRLAGVVNPLSLVADGASFYTTYVLNGVAHITRSDRQGKALAERQLPGQVVTTLALQRSGDGSPARLFGITQPAPGQATSRLITLDAETLTVVSEQPLPGGEFVTGSPIVHGGRLIYPLTATHEGDRPGHELVVLDPATMSERRIYLGANTPYLLTMEGDTLYVGHTFINPAYGAIDGLRHISRVDLATSAVTGYDLDAGILGFTVRGGRLALVGDDGGDPNTFVLQTYDAATGARLTSSTLTRPGGDDFCYPAGVLVP</sequence>
<comment type="caution">
    <text evidence="2">The sequence shown here is derived from an EMBL/GenBank/DDBJ whole genome shotgun (WGS) entry which is preliminary data.</text>
</comment>
<protein>
    <recommendedName>
        <fullName evidence="4">Lipoprotein</fullName>
    </recommendedName>
</protein>
<evidence type="ECO:0008006" key="4">
    <source>
        <dbReference type="Google" id="ProtNLM"/>
    </source>
</evidence>